<evidence type="ECO:0000256" key="1">
    <source>
        <dbReference type="ARBA" id="ARBA00005695"/>
    </source>
</evidence>
<dbReference type="Gene3D" id="3.40.190.10">
    <property type="entry name" value="Periplasmic binding protein-like II"/>
    <property type="match status" value="1"/>
</dbReference>
<gene>
    <name evidence="6" type="ORF">EV191_10821</name>
</gene>
<name>A0A4R2QSG4_9PSEU</name>
<evidence type="ECO:0000256" key="2">
    <source>
        <dbReference type="ARBA" id="ARBA00022448"/>
    </source>
</evidence>
<dbReference type="GO" id="GO:0015833">
    <property type="term" value="P:peptide transport"/>
    <property type="evidence" value="ECO:0007669"/>
    <property type="project" value="TreeGrafter"/>
</dbReference>
<reference evidence="6 7" key="1">
    <citation type="submission" date="2019-03" db="EMBL/GenBank/DDBJ databases">
        <title>Genomic Encyclopedia of Type Strains, Phase IV (KMG-IV): sequencing the most valuable type-strain genomes for metagenomic binning, comparative biology and taxonomic classification.</title>
        <authorList>
            <person name="Goeker M."/>
        </authorList>
    </citation>
    <scope>NUCLEOTIDE SEQUENCE [LARGE SCALE GENOMIC DNA]</scope>
    <source>
        <strain evidence="6 7">DSM 45765</strain>
    </source>
</reference>
<dbReference type="Gene3D" id="3.10.105.10">
    <property type="entry name" value="Dipeptide-binding Protein, Domain 3"/>
    <property type="match status" value="1"/>
</dbReference>
<keyword evidence="7" id="KW-1185">Reference proteome</keyword>
<comment type="caution">
    <text evidence="6">The sequence shown here is derived from an EMBL/GenBank/DDBJ whole genome shotgun (WGS) entry which is preliminary data.</text>
</comment>
<evidence type="ECO:0000256" key="4">
    <source>
        <dbReference type="SAM" id="SignalP"/>
    </source>
</evidence>
<evidence type="ECO:0000313" key="6">
    <source>
        <dbReference type="EMBL" id="TCP49935.1"/>
    </source>
</evidence>
<organism evidence="6 7">
    <name type="scientific">Tamaricihabitans halophyticus</name>
    <dbReference type="NCBI Taxonomy" id="1262583"/>
    <lineage>
        <taxon>Bacteria</taxon>
        <taxon>Bacillati</taxon>
        <taxon>Actinomycetota</taxon>
        <taxon>Actinomycetes</taxon>
        <taxon>Pseudonocardiales</taxon>
        <taxon>Pseudonocardiaceae</taxon>
        <taxon>Tamaricihabitans</taxon>
    </lineage>
</organism>
<dbReference type="PANTHER" id="PTHR30290">
    <property type="entry name" value="PERIPLASMIC BINDING COMPONENT OF ABC TRANSPORTER"/>
    <property type="match status" value="1"/>
</dbReference>
<feature type="signal peptide" evidence="4">
    <location>
        <begin position="1"/>
        <end position="17"/>
    </location>
</feature>
<dbReference type="OrthoDB" id="5243526at2"/>
<keyword evidence="2" id="KW-0813">Transport</keyword>
<proteinExistence type="inferred from homology"/>
<dbReference type="CDD" id="cd00995">
    <property type="entry name" value="PBP2_NikA_DppA_OppA_like"/>
    <property type="match status" value="1"/>
</dbReference>
<dbReference type="PROSITE" id="PS51257">
    <property type="entry name" value="PROKAR_LIPOPROTEIN"/>
    <property type="match status" value="1"/>
</dbReference>
<evidence type="ECO:0000259" key="5">
    <source>
        <dbReference type="Pfam" id="PF00496"/>
    </source>
</evidence>
<accession>A0A4R2QSG4</accession>
<dbReference type="EMBL" id="SLXQ01000008">
    <property type="protein sequence ID" value="TCP49935.1"/>
    <property type="molecule type" value="Genomic_DNA"/>
</dbReference>
<dbReference type="PANTHER" id="PTHR30290:SF9">
    <property type="entry name" value="OLIGOPEPTIDE-BINDING PROTEIN APPA"/>
    <property type="match status" value="1"/>
</dbReference>
<dbReference type="SUPFAM" id="SSF53850">
    <property type="entry name" value="Periplasmic binding protein-like II"/>
    <property type="match status" value="1"/>
</dbReference>
<sequence length="369" mass="39073">MRIPALVSGTAVLVVLAACSPVPLDDTTATSDVPGFLAVADPAVPAGGTLNLQVTVDNGAPTGLDPQLADVATSWQLMSLVYEPLVTVGPDFAIEPVLAKRWETPSPTEYVFHLREGVRFSNGRLMTAEDVVGSFNRLLEGNGVWKAQIGPLASVSKIDENKVSFRLSMPYEPFLASLANVPAAVLPMKEIENGSLDLSTRMLGTGPYVVDAHRQDVSWRFKRRDDYWARGKPAADTVNVLIAGQEQARMAALQSGSADLAMLGNVDSPRLLSGARDTKVAAQATTDFYYLMLNSNAPGGKFDDPRVREAINIALDRPAMAESALAGLGEPTGATPAGLPGSCDPATLPSATADLDRAKQLLRAAGHRI</sequence>
<evidence type="ECO:0000256" key="3">
    <source>
        <dbReference type="ARBA" id="ARBA00022729"/>
    </source>
</evidence>
<dbReference type="RefSeq" id="WP_132878260.1">
    <property type="nucleotide sequence ID" value="NZ_SLXQ01000008.1"/>
</dbReference>
<dbReference type="AlphaFoldDB" id="A0A4R2QSG4"/>
<comment type="similarity">
    <text evidence="1">Belongs to the bacterial solute-binding protein 5 family.</text>
</comment>
<dbReference type="Proteomes" id="UP000294911">
    <property type="component" value="Unassembled WGS sequence"/>
</dbReference>
<keyword evidence="3 4" id="KW-0732">Signal</keyword>
<dbReference type="InterPro" id="IPR039424">
    <property type="entry name" value="SBP_5"/>
</dbReference>
<dbReference type="GO" id="GO:1904680">
    <property type="term" value="F:peptide transmembrane transporter activity"/>
    <property type="evidence" value="ECO:0007669"/>
    <property type="project" value="TreeGrafter"/>
</dbReference>
<dbReference type="InterPro" id="IPR000914">
    <property type="entry name" value="SBP_5_dom"/>
</dbReference>
<evidence type="ECO:0000313" key="7">
    <source>
        <dbReference type="Proteomes" id="UP000294911"/>
    </source>
</evidence>
<protein>
    <submittedName>
        <fullName evidence="6">Extracellular solute-binding protein (Family 5)</fullName>
    </submittedName>
</protein>
<feature type="domain" description="Solute-binding protein family 5" evidence="5">
    <location>
        <begin position="94"/>
        <end position="367"/>
    </location>
</feature>
<feature type="chain" id="PRO_5038402251" evidence="4">
    <location>
        <begin position="18"/>
        <end position="369"/>
    </location>
</feature>
<dbReference type="Pfam" id="PF00496">
    <property type="entry name" value="SBP_bac_5"/>
    <property type="match status" value="1"/>
</dbReference>